<evidence type="ECO:0000313" key="7">
    <source>
        <dbReference type="Proteomes" id="UP001199919"/>
    </source>
</evidence>
<comment type="cofactor">
    <cofactor evidence="4">
        <name>Zn(2+)</name>
        <dbReference type="ChEBI" id="CHEBI:29105"/>
    </cofactor>
</comment>
<dbReference type="InterPro" id="IPR013149">
    <property type="entry name" value="ADH-like_C"/>
</dbReference>
<protein>
    <submittedName>
        <fullName evidence="6">Zinc-binding dehydrogenase</fullName>
    </submittedName>
</protein>
<dbReference type="Gene3D" id="3.40.50.720">
    <property type="entry name" value="NAD(P)-binding Rossmann-like Domain"/>
    <property type="match status" value="1"/>
</dbReference>
<dbReference type="InterPro" id="IPR013154">
    <property type="entry name" value="ADH-like_N"/>
</dbReference>
<sequence>MKTNKLNPSGSFQGVHDIRVLDLPIPELTDDSVLIKIAMAGICGSDLHFYHEPLLPPGTVLGHEFTGTIQAVGKNIKDLDVGSRVVVNPMIAGTGLGHAPGGFARYILIEKAKAGYNVLTIPNQITDDKGALIEPLTVGLAAVKLSDIKPGQTALITGAGPIGLAVLASLNALGIHDVAVSDVSETRLKIADDMGAKFIFNPSEDGDMAKFLSDSFGKNIPGVMGTELPNLNFAFECSGVTPVFWQSVEVLGQNGELIVVAGYSKKVELDPNVVLQHALRIKGSFAYSSEDMQDAIDLVAEGKIDLTPIITHRFLLKDLPEAFATQADGKISVKVLVKPE</sequence>
<organism evidence="6 7">
    <name type="scientific">Mucilaginibacter roseus</name>
    <dbReference type="NCBI Taxonomy" id="1528868"/>
    <lineage>
        <taxon>Bacteria</taxon>
        <taxon>Pseudomonadati</taxon>
        <taxon>Bacteroidota</taxon>
        <taxon>Sphingobacteriia</taxon>
        <taxon>Sphingobacteriales</taxon>
        <taxon>Sphingobacteriaceae</taxon>
        <taxon>Mucilaginibacter</taxon>
    </lineage>
</organism>
<evidence type="ECO:0000256" key="3">
    <source>
        <dbReference type="ARBA" id="ARBA00023002"/>
    </source>
</evidence>
<dbReference type="InterPro" id="IPR002328">
    <property type="entry name" value="ADH_Zn_CS"/>
</dbReference>
<accession>A0ABS8TVX0</accession>
<dbReference type="PROSITE" id="PS00059">
    <property type="entry name" value="ADH_ZINC"/>
    <property type="match status" value="1"/>
</dbReference>
<dbReference type="SUPFAM" id="SSF50129">
    <property type="entry name" value="GroES-like"/>
    <property type="match status" value="1"/>
</dbReference>
<dbReference type="InterPro" id="IPR050129">
    <property type="entry name" value="Zn_alcohol_dh"/>
</dbReference>
<feature type="domain" description="Enoyl reductase (ER)" evidence="5">
    <location>
        <begin position="14"/>
        <end position="337"/>
    </location>
</feature>
<evidence type="ECO:0000256" key="1">
    <source>
        <dbReference type="ARBA" id="ARBA00022723"/>
    </source>
</evidence>
<evidence type="ECO:0000259" key="5">
    <source>
        <dbReference type="SMART" id="SM00829"/>
    </source>
</evidence>
<dbReference type="RefSeq" id="WP_232174899.1">
    <property type="nucleotide sequence ID" value="NZ_JAJPWV010000001.1"/>
</dbReference>
<keyword evidence="2 4" id="KW-0862">Zinc</keyword>
<dbReference type="SUPFAM" id="SSF51735">
    <property type="entry name" value="NAD(P)-binding Rossmann-fold domains"/>
    <property type="match status" value="1"/>
</dbReference>
<comment type="caution">
    <text evidence="6">The sequence shown here is derived from an EMBL/GenBank/DDBJ whole genome shotgun (WGS) entry which is preliminary data.</text>
</comment>
<dbReference type="SMART" id="SM00829">
    <property type="entry name" value="PKS_ER"/>
    <property type="match status" value="1"/>
</dbReference>
<name>A0ABS8TVX0_9SPHI</name>
<gene>
    <name evidence="6" type="ORF">LT679_00295</name>
</gene>
<dbReference type="InterPro" id="IPR036291">
    <property type="entry name" value="NAD(P)-bd_dom_sf"/>
</dbReference>
<dbReference type="EMBL" id="JAJPWV010000001">
    <property type="protein sequence ID" value="MCD8739024.1"/>
    <property type="molecule type" value="Genomic_DNA"/>
</dbReference>
<dbReference type="Proteomes" id="UP001199919">
    <property type="component" value="Unassembled WGS sequence"/>
</dbReference>
<keyword evidence="1 4" id="KW-0479">Metal-binding</keyword>
<reference evidence="6 7" key="1">
    <citation type="submission" date="2021-12" db="EMBL/GenBank/DDBJ databases">
        <title>Mucilaginibacter roseus genome.</title>
        <authorList>
            <person name="Ferreira J.R."/>
            <person name="Newman J.D."/>
        </authorList>
    </citation>
    <scope>NUCLEOTIDE SEQUENCE [LARGE SCALE GENOMIC DNA]</scope>
    <source>
        <strain evidence="6 7">LMG 28454</strain>
    </source>
</reference>
<dbReference type="InterPro" id="IPR020843">
    <property type="entry name" value="ER"/>
</dbReference>
<comment type="similarity">
    <text evidence="4">Belongs to the zinc-containing alcohol dehydrogenase family.</text>
</comment>
<dbReference type="Pfam" id="PF00107">
    <property type="entry name" value="ADH_zinc_N"/>
    <property type="match status" value="1"/>
</dbReference>
<dbReference type="Pfam" id="PF08240">
    <property type="entry name" value="ADH_N"/>
    <property type="match status" value="1"/>
</dbReference>
<keyword evidence="7" id="KW-1185">Reference proteome</keyword>
<dbReference type="Gene3D" id="3.90.180.10">
    <property type="entry name" value="Medium-chain alcohol dehydrogenases, catalytic domain"/>
    <property type="match status" value="2"/>
</dbReference>
<evidence type="ECO:0000313" key="6">
    <source>
        <dbReference type="EMBL" id="MCD8739024.1"/>
    </source>
</evidence>
<dbReference type="PANTHER" id="PTHR43401">
    <property type="entry name" value="L-THREONINE 3-DEHYDROGENASE"/>
    <property type="match status" value="1"/>
</dbReference>
<evidence type="ECO:0000256" key="2">
    <source>
        <dbReference type="ARBA" id="ARBA00022833"/>
    </source>
</evidence>
<dbReference type="PANTHER" id="PTHR43401:SF2">
    <property type="entry name" value="L-THREONINE 3-DEHYDROGENASE"/>
    <property type="match status" value="1"/>
</dbReference>
<evidence type="ECO:0000256" key="4">
    <source>
        <dbReference type="RuleBase" id="RU361277"/>
    </source>
</evidence>
<proteinExistence type="inferred from homology"/>
<keyword evidence="3" id="KW-0560">Oxidoreductase</keyword>
<dbReference type="InterPro" id="IPR011032">
    <property type="entry name" value="GroES-like_sf"/>
</dbReference>